<dbReference type="EMBL" id="SMBX01000015">
    <property type="protein sequence ID" value="TCU92231.1"/>
    <property type="molecule type" value="Genomic_DNA"/>
</dbReference>
<dbReference type="GO" id="GO:0032298">
    <property type="term" value="P:positive regulation of DNA-templated DNA replication initiation"/>
    <property type="evidence" value="ECO:0007669"/>
    <property type="project" value="TreeGrafter"/>
</dbReference>
<dbReference type="GO" id="GO:0006260">
    <property type="term" value="P:DNA replication"/>
    <property type="evidence" value="ECO:0007669"/>
    <property type="project" value="InterPro"/>
</dbReference>
<dbReference type="GO" id="GO:0003677">
    <property type="term" value="F:DNA binding"/>
    <property type="evidence" value="ECO:0007669"/>
    <property type="project" value="InterPro"/>
</dbReference>
<evidence type="ECO:0000313" key="1">
    <source>
        <dbReference type="EMBL" id="TCU92231.1"/>
    </source>
</evidence>
<dbReference type="InterPro" id="IPR007459">
    <property type="entry name" value="DNA_pol3_chi"/>
</dbReference>
<proteinExistence type="predicted"/>
<dbReference type="PANTHER" id="PTHR38767:SF1">
    <property type="entry name" value="DNA POLYMERASE III SUBUNIT CHI"/>
    <property type="match status" value="1"/>
</dbReference>
<organism evidence="1 2">
    <name type="scientific">Paracandidimonas soli</name>
    <dbReference type="NCBI Taxonomy" id="1917182"/>
    <lineage>
        <taxon>Bacteria</taxon>
        <taxon>Pseudomonadati</taxon>
        <taxon>Pseudomonadota</taxon>
        <taxon>Betaproteobacteria</taxon>
        <taxon>Burkholderiales</taxon>
        <taxon>Alcaligenaceae</taxon>
        <taxon>Paracandidimonas</taxon>
    </lineage>
</organism>
<keyword evidence="2" id="KW-1185">Reference proteome</keyword>
<accession>A0A4R3UNH1</accession>
<reference evidence="1 2" key="1">
    <citation type="submission" date="2019-03" db="EMBL/GenBank/DDBJ databases">
        <title>Genomic Encyclopedia of Type Strains, Phase IV (KMG-IV): sequencing the most valuable type-strain genomes for metagenomic binning, comparative biology and taxonomic classification.</title>
        <authorList>
            <person name="Goeker M."/>
        </authorList>
    </citation>
    <scope>NUCLEOTIDE SEQUENCE [LARGE SCALE GENOMIC DNA]</scope>
    <source>
        <strain evidence="1 2">DSM 100048</strain>
    </source>
</reference>
<dbReference type="Proteomes" id="UP000294692">
    <property type="component" value="Unassembled WGS sequence"/>
</dbReference>
<dbReference type="OrthoDB" id="5297568at2"/>
<dbReference type="Pfam" id="PF04364">
    <property type="entry name" value="DNA_pol3_chi"/>
    <property type="match status" value="1"/>
</dbReference>
<dbReference type="AlphaFoldDB" id="A0A4R3UNH1"/>
<gene>
    <name evidence="1" type="ORF">EV686_11520</name>
</gene>
<protein>
    <submittedName>
        <fullName evidence="1">DNA polymerase III chi subunit</fullName>
    </submittedName>
</protein>
<comment type="caution">
    <text evidence="1">The sequence shown here is derived from an EMBL/GenBank/DDBJ whole genome shotgun (WGS) entry which is preliminary data.</text>
</comment>
<dbReference type="InterPro" id="IPR036768">
    <property type="entry name" value="PolIII_chi_sf"/>
</dbReference>
<dbReference type="GO" id="GO:0003887">
    <property type="term" value="F:DNA-directed DNA polymerase activity"/>
    <property type="evidence" value="ECO:0007669"/>
    <property type="project" value="InterPro"/>
</dbReference>
<dbReference type="RefSeq" id="WP_132478313.1">
    <property type="nucleotide sequence ID" value="NZ_JBHRVM010000001.1"/>
</dbReference>
<name>A0A4R3UNH1_9BURK</name>
<dbReference type="SUPFAM" id="SSF102400">
    <property type="entry name" value="DNA polymerase III chi subunit"/>
    <property type="match status" value="1"/>
</dbReference>
<dbReference type="PANTHER" id="PTHR38767">
    <property type="entry name" value="DNA POLYMERASE III SUBUNIT CHI"/>
    <property type="match status" value="1"/>
</dbReference>
<sequence>MTASSDTGTGIKPEGAATRIDFAFGAPNRLRTACQVVHRHYLAGRSLLVYGCNAETLQAFDRLLWSFEPTAFIPHAFAPEAETGQACVVLCSSPPLAEAERLFSDLPWLINLDLACPPGFERFERILEIVSSQPEDRNAARERWRQYVAAGITPRAHDLAASGRSRD</sequence>
<evidence type="ECO:0000313" key="2">
    <source>
        <dbReference type="Proteomes" id="UP000294692"/>
    </source>
</evidence>
<dbReference type="Gene3D" id="3.40.50.10110">
    <property type="entry name" value="DNA polymerase III subunit chi"/>
    <property type="match status" value="1"/>
</dbReference>